<keyword evidence="7 8" id="KW-0472">Membrane</keyword>
<feature type="transmembrane region" description="Helical" evidence="8">
    <location>
        <begin position="380"/>
        <end position="404"/>
    </location>
</feature>
<evidence type="ECO:0000256" key="2">
    <source>
        <dbReference type="ARBA" id="ARBA00005236"/>
    </source>
</evidence>
<evidence type="ECO:0000313" key="11">
    <source>
        <dbReference type="EMBL" id="SUO93710.1"/>
    </source>
</evidence>
<evidence type="ECO:0000256" key="8">
    <source>
        <dbReference type="SAM" id="Phobius"/>
    </source>
</evidence>
<comment type="subcellular location">
    <subcellularLocation>
        <location evidence="1">Cell membrane</location>
        <topology evidence="1">Multi-pass membrane protein</topology>
    </subcellularLocation>
</comment>
<dbReference type="GO" id="GO:0044874">
    <property type="term" value="P:lipoprotein localization to outer membrane"/>
    <property type="evidence" value="ECO:0007669"/>
    <property type="project" value="TreeGrafter"/>
</dbReference>
<gene>
    <name evidence="11" type="primary">lolC</name>
    <name evidence="11" type="ORF">NCTC13337_00361</name>
</gene>
<keyword evidence="6 8" id="KW-1133">Transmembrane helix</keyword>
<organism evidence="11 12">
    <name type="scientific">Suttonella ornithocola</name>
    <dbReference type="NCBI Taxonomy" id="279832"/>
    <lineage>
        <taxon>Bacteria</taxon>
        <taxon>Pseudomonadati</taxon>
        <taxon>Pseudomonadota</taxon>
        <taxon>Gammaproteobacteria</taxon>
        <taxon>Cardiobacteriales</taxon>
        <taxon>Cardiobacteriaceae</taxon>
        <taxon>Suttonella</taxon>
    </lineage>
</organism>
<feature type="transmembrane region" description="Helical" evidence="8">
    <location>
        <begin position="21"/>
        <end position="48"/>
    </location>
</feature>
<keyword evidence="12" id="KW-1185">Reference proteome</keyword>
<evidence type="ECO:0000313" key="12">
    <source>
        <dbReference type="Proteomes" id="UP000254601"/>
    </source>
</evidence>
<dbReference type="Pfam" id="PF02687">
    <property type="entry name" value="FtsX"/>
    <property type="match status" value="1"/>
</dbReference>
<dbReference type="InterPro" id="IPR011925">
    <property type="entry name" value="LolCE_TM"/>
</dbReference>
<keyword evidence="11" id="KW-0449">Lipoprotein</keyword>
<dbReference type="RefSeq" id="WP_245935942.1">
    <property type="nucleotide sequence ID" value="NZ_LWHB01000124.1"/>
</dbReference>
<accession>A0A380MM74</accession>
<evidence type="ECO:0000259" key="10">
    <source>
        <dbReference type="Pfam" id="PF12704"/>
    </source>
</evidence>
<keyword evidence="3" id="KW-0813">Transport</keyword>
<dbReference type="Proteomes" id="UP000254601">
    <property type="component" value="Unassembled WGS sequence"/>
</dbReference>
<dbReference type="InterPro" id="IPR003838">
    <property type="entry name" value="ABC3_permease_C"/>
</dbReference>
<evidence type="ECO:0000256" key="1">
    <source>
        <dbReference type="ARBA" id="ARBA00004651"/>
    </source>
</evidence>
<dbReference type="PANTHER" id="PTHR30489">
    <property type="entry name" value="LIPOPROTEIN-RELEASING SYSTEM TRANSMEMBRANE PROTEIN LOLE"/>
    <property type="match status" value="1"/>
</dbReference>
<evidence type="ECO:0000256" key="7">
    <source>
        <dbReference type="ARBA" id="ARBA00023136"/>
    </source>
</evidence>
<reference evidence="11 12" key="1">
    <citation type="submission" date="2018-06" db="EMBL/GenBank/DDBJ databases">
        <authorList>
            <consortium name="Pathogen Informatics"/>
            <person name="Doyle S."/>
        </authorList>
    </citation>
    <scope>NUCLEOTIDE SEQUENCE [LARGE SCALE GENOMIC DNA]</scope>
    <source>
        <strain evidence="11 12">NCTC13337</strain>
    </source>
</reference>
<dbReference type="NCBIfam" id="TIGR02212">
    <property type="entry name" value="lolCE"/>
    <property type="match status" value="1"/>
</dbReference>
<dbReference type="GO" id="GO:0098797">
    <property type="term" value="C:plasma membrane protein complex"/>
    <property type="evidence" value="ECO:0007669"/>
    <property type="project" value="TreeGrafter"/>
</dbReference>
<evidence type="ECO:0000256" key="4">
    <source>
        <dbReference type="ARBA" id="ARBA00022475"/>
    </source>
</evidence>
<dbReference type="InterPro" id="IPR051447">
    <property type="entry name" value="Lipoprotein-release_system"/>
</dbReference>
<dbReference type="Pfam" id="PF12704">
    <property type="entry name" value="MacB_PCD"/>
    <property type="match status" value="1"/>
</dbReference>
<evidence type="ECO:0000256" key="5">
    <source>
        <dbReference type="ARBA" id="ARBA00022692"/>
    </source>
</evidence>
<evidence type="ECO:0000259" key="9">
    <source>
        <dbReference type="Pfam" id="PF02687"/>
    </source>
</evidence>
<feature type="domain" description="ABC3 transporter permease C-terminal" evidence="9">
    <location>
        <begin position="276"/>
        <end position="408"/>
    </location>
</feature>
<proteinExistence type="inferred from homology"/>
<evidence type="ECO:0000256" key="3">
    <source>
        <dbReference type="ARBA" id="ARBA00022448"/>
    </source>
</evidence>
<keyword evidence="5 8" id="KW-0812">Transmembrane</keyword>
<feature type="domain" description="MacB-like periplasmic core" evidence="10">
    <location>
        <begin position="27"/>
        <end position="245"/>
    </location>
</feature>
<dbReference type="PANTHER" id="PTHR30489:SF0">
    <property type="entry name" value="LIPOPROTEIN-RELEASING SYSTEM TRANSMEMBRANE PROTEIN LOLE"/>
    <property type="match status" value="1"/>
</dbReference>
<protein>
    <submittedName>
        <fullName evidence="11">Lipoprotein-releasing system transmembrane protein lolC</fullName>
    </submittedName>
</protein>
<sequence length="415" mass="45183">MMSLLPSKIGFRYSYARRGSNFIGLNSILAVIGITIGIAALIVVLSVMNGVVSDVRDRLLSMTAQVSIRSSTGENIPPDFQPEQYLKGIKGIEAYAPYVEGQGLIGVGNSFQGVLIHGVEPKEMGKISDTFARIPEKTREALTEGSWNIILGEGLAEQLGVKPGDKITVIVPKATASAAGLLPRLKRFTFIGTFASGHYQFDHQFVMINAQDANKLLQLSDGYSGYQIKVDDAMKAPHIREEIQKHLPYDVYASDWSRDQAVYFSAVQMEKNAMFLILCLIVIVAAFGLLSSMYMVVTEKRRDIAILRTMGMTRGQIAQIFISQGMIFGVLGTVIGVTLGVIISLNVSSIMGLIERTTGYQLPQKLYFISELSAKIDPAVVIGISVVTLVLTLLFSVIPAIIAARTEPARALSQE</sequence>
<comment type="similarity">
    <text evidence="2">Belongs to the ABC-4 integral membrane protein family. LolC/E subfamily.</text>
</comment>
<keyword evidence="4" id="KW-1003">Cell membrane</keyword>
<evidence type="ECO:0000256" key="6">
    <source>
        <dbReference type="ARBA" id="ARBA00022989"/>
    </source>
</evidence>
<dbReference type="InterPro" id="IPR025857">
    <property type="entry name" value="MacB_PCD"/>
</dbReference>
<dbReference type="EMBL" id="UHIC01000001">
    <property type="protein sequence ID" value="SUO93710.1"/>
    <property type="molecule type" value="Genomic_DNA"/>
</dbReference>
<feature type="transmembrane region" description="Helical" evidence="8">
    <location>
        <begin position="317"/>
        <end position="343"/>
    </location>
</feature>
<feature type="transmembrane region" description="Helical" evidence="8">
    <location>
        <begin position="273"/>
        <end position="297"/>
    </location>
</feature>
<name>A0A380MM74_9GAMM</name>
<dbReference type="GO" id="GO:0042953">
    <property type="term" value="P:lipoprotein transport"/>
    <property type="evidence" value="ECO:0007669"/>
    <property type="project" value="InterPro"/>
</dbReference>
<dbReference type="AlphaFoldDB" id="A0A380MM74"/>